<dbReference type="eggNOG" id="KOG0211">
    <property type="taxonomic scope" value="Eukaryota"/>
</dbReference>
<dbReference type="PROSITE" id="PS50077">
    <property type="entry name" value="HEAT_REPEAT"/>
    <property type="match status" value="3"/>
</dbReference>
<evidence type="ECO:0000313" key="4">
    <source>
        <dbReference type="EMBL" id="KNC51109.1"/>
    </source>
</evidence>
<feature type="repeat" description="HEAT" evidence="2">
    <location>
        <begin position="75"/>
        <end position="105"/>
    </location>
</feature>
<evidence type="ECO:0000256" key="3">
    <source>
        <dbReference type="SAM" id="MobiDB-lite"/>
    </source>
</evidence>
<reference evidence="4 5" key="1">
    <citation type="submission" date="2010-05" db="EMBL/GenBank/DDBJ databases">
        <title>The Genome Sequence of Thecamonas trahens ATCC 50062.</title>
        <authorList>
            <consortium name="The Broad Institute Genome Sequencing Platform"/>
            <person name="Russ C."/>
            <person name="Cuomo C."/>
            <person name="Shea T."/>
            <person name="Young S.K."/>
            <person name="Zeng Q."/>
            <person name="Koehrsen M."/>
            <person name="Haas B."/>
            <person name="Borodovsky M."/>
            <person name="Guigo R."/>
            <person name="Alvarado L."/>
            <person name="Berlin A."/>
            <person name="Bochicchio J."/>
            <person name="Borenstein D."/>
            <person name="Chapman S."/>
            <person name="Chen Z."/>
            <person name="Freedman E."/>
            <person name="Gellesch M."/>
            <person name="Goldberg J."/>
            <person name="Griggs A."/>
            <person name="Gujja S."/>
            <person name="Heilman E."/>
            <person name="Heiman D."/>
            <person name="Hepburn T."/>
            <person name="Howarth C."/>
            <person name="Jen D."/>
            <person name="Larson L."/>
            <person name="Mehta T."/>
            <person name="Park D."/>
            <person name="Pearson M."/>
            <person name="Roberts A."/>
            <person name="Saif S."/>
            <person name="Shenoy N."/>
            <person name="Sisk P."/>
            <person name="Stolte C."/>
            <person name="Sykes S."/>
            <person name="Thomson T."/>
            <person name="Walk T."/>
            <person name="White J."/>
            <person name="Yandava C."/>
            <person name="Burger G."/>
            <person name="Gray M.W."/>
            <person name="Holland P.W.H."/>
            <person name="King N."/>
            <person name="Lang F.B.F."/>
            <person name="Roger A.J."/>
            <person name="Ruiz-Trillo I."/>
            <person name="Lander E."/>
            <person name="Nusbaum C."/>
        </authorList>
    </citation>
    <scope>NUCLEOTIDE SEQUENCE [LARGE SCALE GENOMIC DNA]</scope>
    <source>
        <strain evidence="4 5">ATCC 50062</strain>
    </source>
</reference>
<keyword evidence="5" id="KW-1185">Reference proteome</keyword>
<name>A0A0L0DFN8_THETB</name>
<protein>
    <submittedName>
        <fullName evidence="4">Serine/threonine-protein phosphatase 4 regulatory subunit 1</fullName>
    </submittedName>
</protein>
<evidence type="ECO:0000256" key="1">
    <source>
        <dbReference type="ARBA" id="ARBA00022737"/>
    </source>
</evidence>
<feature type="region of interest" description="Disordered" evidence="3">
    <location>
        <begin position="447"/>
        <end position="467"/>
    </location>
</feature>
<feature type="repeat" description="HEAT" evidence="2">
    <location>
        <begin position="127"/>
        <end position="164"/>
    </location>
</feature>
<evidence type="ECO:0000256" key="2">
    <source>
        <dbReference type="PROSITE-ProRule" id="PRU00103"/>
    </source>
</evidence>
<accession>A0A0L0DFN8</accession>
<dbReference type="GO" id="GO:0019888">
    <property type="term" value="F:protein phosphatase regulator activity"/>
    <property type="evidence" value="ECO:0007669"/>
    <property type="project" value="TreeGrafter"/>
</dbReference>
<dbReference type="PANTHER" id="PTHR10648">
    <property type="entry name" value="SERINE/THREONINE-PROTEIN PHOSPHATASE PP2A 65 KDA REGULATORY SUBUNIT"/>
    <property type="match status" value="1"/>
</dbReference>
<dbReference type="InterPro" id="IPR021133">
    <property type="entry name" value="HEAT_type_2"/>
</dbReference>
<dbReference type="InterPro" id="IPR011989">
    <property type="entry name" value="ARM-like"/>
</dbReference>
<feature type="region of interest" description="Disordered" evidence="3">
    <location>
        <begin position="263"/>
        <end position="301"/>
    </location>
</feature>
<dbReference type="SUPFAM" id="SSF48371">
    <property type="entry name" value="ARM repeat"/>
    <property type="match status" value="1"/>
</dbReference>
<dbReference type="InterPro" id="IPR016024">
    <property type="entry name" value="ARM-type_fold"/>
</dbReference>
<proteinExistence type="predicted"/>
<gene>
    <name evidence="4" type="ORF">AMSG_06454</name>
</gene>
<keyword evidence="1" id="KW-0677">Repeat</keyword>
<sequence length="532" mass="56498">MAGFGMGFGILDGEGGEAYGEAPNMDVLVIDDTLPAVEKVTRYASATMVLHRMFVLKALDELLAPVTGDELLDTVLPLLAQLADDEERVVRVALAAALPELVTAVVRIRGGDGQVSDGAYKALMDVVLPMYESVVSDDDAEVRSTGIGAAGRLARVLAGAGLARVVDEVVVPMALGLTSDDQPESVRVDVCGLLDALAPNVPLATVHSSIVPELTRLASDPMFRVRKAVALNITHICADIALPAPVVETSLLPAEASSAVLDPLDDSDAADGSGSGPSRSEGVGTGDAPASVAESRRGASPPGMVADIVSSLLHLYESLAKDSIWGVRKACAESLVALATVVDDEVRSSVLVAHFESFVNDVSRWVRSAAFEALGPFIARFSGASLPGKLLEYYNDMAKPAYIKSIDAEITTHCAFNFPAVMLTVGREGGRRSARCTSALPRTCSGRSGGRWHTRSTPSPRLWGPRRQRPTCSRFLTLFSRIWTRSESASSPRLPPFRPCSRRSGVPTTCRSTSRFWTTRTTGGTARPLRRS</sequence>
<dbReference type="OrthoDB" id="340346at2759"/>
<dbReference type="GeneID" id="25565611"/>
<dbReference type="Gene3D" id="1.25.10.10">
    <property type="entry name" value="Leucine-rich Repeat Variant"/>
    <property type="match status" value="2"/>
</dbReference>
<dbReference type="PANTHER" id="PTHR10648:SF1">
    <property type="entry name" value="SERINE_THREONINE-PROTEIN PHOSPHATASE 4 REGULATORY SUBUNIT 1"/>
    <property type="match status" value="1"/>
</dbReference>
<dbReference type="RefSeq" id="XP_013756317.1">
    <property type="nucleotide sequence ID" value="XM_013900863.1"/>
</dbReference>
<dbReference type="InterPro" id="IPR051023">
    <property type="entry name" value="PP2A_Regulatory_Subunit_A"/>
</dbReference>
<dbReference type="Proteomes" id="UP000054408">
    <property type="component" value="Unassembled WGS sequence"/>
</dbReference>
<feature type="repeat" description="HEAT" evidence="2">
    <location>
        <begin position="312"/>
        <end position="349"/>
    </location>
</feature>
<dbReference type="STRING" id="461836.A0A0L0DFN8"/>
<dbReference type="AlphaFoldDB" id="A0A0L0DFN8"/>
<evidence type="ECO:0000313" key="5">
    <source>
        <dbReference type="Proteomes" id="UP000054408"/>
    </source>
</evidence>
<organism evidence="4 5">
    <name type="scientific">Thecamonas trahens ATCC 50062</name>
    <dbReference type="NCBI Taxonomy" id="461836"/>
    <lineage>
        <taxon>Eukaryota</taxon>
        <taxon>Apusozoa</taxon>
        <taxon>Apusomonadida</taxon>
        <taxon>Apusomonadidae</taxon>
        <taxon>Thecamonas</taxon>
    </lineage>
</organism>
<dbReference type="EMBL" id="GL349465">
    <property type="protein sequence ID" value="KNC51109.1"/>
    <property type="molecule type" value="Genomic_DNA"/>
</dbReference>
<dbReference type="GO" id="GO:0005737">
    <property type="term" value="C:cytoplasm"/>
    <property type="evidence" value="ECO:0007669"/>
    <property type="project" value="TreeGrafter"/>
</dbReference>